<proteinExistence type="predicted"/>
<dbReference type="OrthoDB" id="3071639at2759"/>
<comment type="caution">
    <text evidence="2">The sequence shown here is derived from an EMBL/GenBank/DDBJ whole genome shotgun (WGS) entry which is preliminary data.</text>
</comment>
<dbReference type="AlphaFoldDB" id="A0A409XUP5"/>
<feature type="region of interest" description="Disordered" evidence="1">
    <location>
        <begin position="210"/>
        <end position="234"/>
    </location>
</feature>
<feature type="region of interest" description="Disordered" evidence="1">
    <location>
        <begin position="51"/>
        <end position="185"/>
    </location>
</feature>
<feature type="region of interest" description="Disordered" evidence="1">
    <location>
        <begin position="588"/>
        <end position="640"/>
    </location>
</feature>
<dbReference type="Proteomes" id="UP000283269">
    <property type="component" value="Unassembled WGS sequence"/>
</dbReference>
<feature type="region of interest" description="Disordered" evidence="1">
    <location>
        <begin position="1042"/>
        <end position="1070"/>
    </location>
</feature>
<feature type="compositionally biased region" description="Polar residues" evidence="1">
    <location>
        <begin position="76"/>
        <end position="90"/>
    </location>
</feature>
<feature type="compositionally biased region" description="Polar residues" evidence="1">
    <location>
        <begin position="51"/>
        <end position="66"/>
    </location>
</feature>
<dbReference type="InParanoid" id="A0A409XUP5"/>
<feature type="compositionally biased region" description="Basic and acidic residues" evidence="1">
    <location>
        <begin position="463"/>
        <end position="472"/>
    </location>
</feature>
<feature type="compositionally biased region" description="Basic residues" evidence="1">
    <location>
        <begin position="152"/>
        <end position="167"/>
    </location>
</feature>
<organism evidence="2 3">
    <name type="scientific">Psilocybe cyanescens</name>
    <dbReference type="NCBI Taxonomy" id="93625"/>
    <lineage>
        <taxon>Eukaryota</taxon>
        <taxon>Fungi</taxon>
        <taxon>Dikarya</taxon>
        <taxon>Basidiomycota</taxon>
        <taxon>Agaricomycotina</taxon>
        <taxon>Agaricomycetes</taxon>
        <taxon>Agaricomycetidae</taxon>
        <taxon>Agaricales</taxon>
        <taxon>Agaricineae</taxon>
        <taxon>Strophariaceae</taxon>
        <taxon>Psilocybe</taxon>
    </lineage>
</organism>
<feature type="region of interest" description="Disordered" evidence="1">
    <location>
        <begin position="690"/>
        <end position="712"/>
    </location>
</feature>
<evidence type="ECO:0000256" key="1">
    <source>
        <dbReference type="SAM" id="MobiDB-lite"/>
    </source>
</evidence>
<feature type="region of interest" description="Disordered" evidence="1">
    <location>
        <begin position="736"/>
        <end position="781"/>
    </location>
</feature>
<feature type="compositionally biased region" description="Polar residues" evidence="1">
    <location>
        <begin position="690"/>
        <end position="704"/>
    </location>
</feature>
<evidence type="ECO:0000313" key="2">
    <source>
        <dbReference type="EMBL" id="PPQ94450.1"/>
    </source>
</evidence>
<feature type="region of interest" description="Disordered" evidence="1">
    <location>
        <begin position="452"/>
        <end position="475"/>
    </location>
</feature>
<reference evidence="2 3" key="1">
    <citation type="journal article" date="2018" name="Evol. Lett.">
        <title>Horizontal gene cluster transfer increased hallucinogenic mushroom diversity.</title>
        <authorList>
            <person name="Reynolds H.T."/>
            <person name="Vijayakumar V."/>
            <person name="Gluck-Thaler E."/>
            <person name="Korotkin H.B."/>
            <person name="Matheny P.B."/>
            <person name="Slot J.C."/>
        </authorList>
    </citation>
    <scope>NUCLEOTIDE SEQUENCE [LARGE SCALE GENOMIC DNA]</scope>
    <source>
        <strain evidence="2 3">2631</strain>
    </source>
</reference>
<gene>
    <name evidence="2" type="ORF">CVT25_002541</name>
</gene>
<dbReference type="EMBL" id="NHYD01000343">
    <property type="protein sequence ID" value="PPQ94450.1"/>
    <property type="molecule type" value="Genomic_DNA"/>
</dbReference>
<feature type="compositionally biased region" description="Basic and acidic residues" evidence="1">
    <location>
        <begin position="761"/>
        <end position="770"/>
    </location>
</feature>
<feature type="compositionally biased region" description="Polar residues" evidence="1">
    <location>
        <begin position="736"/>
        <end position="750"/>
    </location>
</feature>
<feature type="compositionally biased region" description="Low complexity" evidence="1">
    <location>
        <begin position="588"/>
        <end position="606"/>
    </location>
</feature>
<evidence type="ECO:0000313" key="3">
    <source>
        <dbReference type="Proteomes" id="UP000283269"/>
    </source>
</evidence>
<keyword evidence="3" id="KW-1185">Reference proteome</keyword>
<name>A0A409XUP5_PSICY</name>
<accession>A0A409XUP5</accession>
<feature type="compositionally biased region" description="Low complexity" evidence="1">
    <location>
        <begin position="113"/>
        <end position="124"/>
    </location>
</feature>
<sequence>MSVHSLQTPFPTLLTQGQVYKLPSSRPQDTPGLLSPVPIVSQITLTSSNKLTENQYRSSRSANGNKSWHRPKYGDSSKTLSSMTLASGTFSPDEVSGPALYGRSYKQDRSRSTSRSSSNSSAISITLKDSQKYHSTLKHSQSLTSLKADGKMKKKQKQKQKSSKNKRSIVPLASPFVSRSSSPAKACLDERRNAHIYGKNYPNLTNQAPEYGSMGPPPVPNHGTDASSKEPKSNMRAGLSDTFFDSNLPVRQHGNAFGRTPQRGAKPSPRKMAKSLSRLQRGNVVSISKTKSQLDFGIDALVPALEEVRKVQKHRKAEEKRKVAYAYERQRRTSAPSSLQLPRMQRNFTVGHGVPLTVDGARSVEGGLAEPQKIRLGTGLDIVLDPRSYYARAVISSDEAANNGPKKPRSESSSLEWMHARGGIDFNRPPSQMSFDSGYGFEYPDIEATDVFSSSEEDVDSEGGARREEGAEHGSMQDFTRGRAPIATVRDAHRLGVPFSFKLSSAVLDFGEDVWAASTPFKNVPFDIGSKTNGKPRARLNLSDNGYENDLNVVANVKKRRLEQEKQTSNEHGSAPLSLTRAFSLPNLKSSPDSLRTSSSLGLGSTADIGSKKKSAPRGSKERAADDDEDGERDMDLTGSKIQPIALGVEARRESNAEIGQGMTSWITDSIISPPTGYVQWAIKKGEDVTNSDGGRDVGSSQGLEGTHRHHKDRLLGQLPGLMDTGKKEEGIVVEENTSGRPNLETQEQMAAQRDQRKRGLFKEPSEERATSAGPEHAHGSANIMRTRSGTIVLISAPIPPGTRRTRGGTIVGPLPVAAPTNPLPSIPIGNSGIGHDSGVIPDVGTAIRRSRSGTITATGSVGMADERTRGGSVQRSKGKAAPSFLDDDHVVLNQRQRFGDAVHNRHNDTEQVLGIEVSANEVEETQIVEEECEADIECYMDSMYLPALTSSPDPIDFLRFASIEEEEEDNIGFTEFGLALGGIGAREIAWRVAEDPSSPEMVKKRGNGIFRGIDFGGGKGWSLTGKTGGRKPKAQYKKAKFAEGLAGGEDADEEEIGRNGDTEMSDDELLLLPGTMGDFGLLR</sequence>
<protein>
    <submittedName>
        <fullName evidence="2">Uncharacterized protein</fullName>
    </submittedName>
</protein>